<proteinExistence type="predicted"/>
<feature type="region of interest" description="Disordered" evidence="1">
    <location>
        <begin position="44"/>
        <end position="166"/>
    </location>
</feature>
<keyword evidence="3" id="KW-1185">Reference proteome</keyword>
<organism evidence="2 3">
    <name type="scientific">Saxophila tyrrhenica</name>
    <dbReference type="NCBI Taxonomy" id="1690608"/>
    <lineage>
        <taxon>Eukaryota</taxon>
        <taxon>Fungi</taxon>
        <taxon>Dikarya</taxon>
        <taxon>Ascomycota</taxon>
        <taxon>Pezizomycotina</taxon>
        <taxon>Dothideomycetes</taxon>
        <taxon>Dothideomycetidae</taxon>
        <taxon>Mycosphaerellales</taxon>
        <taxon>Extremaceae</taxon>
        <taxon>Saxophila</taxon>
    </lineage>
</organism>
<dbReference type="GeneID" id="89923009"/>
<accession>A0AAV9PKW4</accession>
<feature type="compositionally biased region" description="Low complexity" evidence="1">
    <location>
        <begin position="49"/>
        <end position="72"/>
    </location>
</feature>
<protein>
    <submittedName>
        <fullName evidence="2">Uncharacterized protein</fullName>
    </submittedName>
</protein>
<feature type="compositionally biased region" description="Basic and acidic residues" evidence="1">
    <location>
        <begin position="121"/>
        <end position="134"/>
    </location>
</feature>
<dbReference type="AlphaFoldDB" id="A0AAV9PKW4"/>
<dbReference type="RefSeq" id="XP_064663249.1">
    <property type="nucleotide sequence ID" value="XM_064798922.1"/>
</dbReference>
<sequence>MEMGSSPDILLILNIRLRQPEPFNQLKTAVAVSAQTLNTLKAVHEHPRSITSSSPAQSPPSFSISSRGPRPSTRFRSSKSRERHDERCAARAVQKGTTAKAREETTTGDAAAGTKTSANGDTEKGAPTDGVDKRVKTKSGSKEGLNAKGERASGPIENDNWWLLRE</sequence>
<dbReference type="Proteomes" id="UP001337655">
    <property type="component" value="Unassembled WGS sequence"/>
</dbReference>
<feature type="compositionally biased region" description="Low complexity" evidence="1">
    <location>
        <begin position="107"/>
        <end position="118"/>
    </location>
</feature>
<name>A0AAV9PKW4_9PEZI</name>
<evidence type="ECO:0000313" key="2">
    <source>
        <dbReference type="EMBL" id="KAK5174580.1"/>
    </source>
</evidence>
<comment type="caution">
    <text evidence="2">The sequence shown here is derived from an EMBL/GenBank/DDBJ whole genome shotgun (WGS) entry which is preliminary data.</text>
</comment>
<feature type="compositionally biased region" description="Basic and acidic residues" evidence="1">
    <location>
        <begin position="79"/>
        <end position="89"/>
    </location>
</feature>
<evidence type="ECO:0000256" key="1">
    <source>
        <dbReference type="SAM" id="MobiDB-lite"/>
    </source>
</evidence>
<gene>
    <name evidence="2" type="ORF">LTR77_001661</name>
</gene>
<evidence type="ECO:0000313" key="3">
    <source>
        <dbReference type="Proteomes" id="UP001337655"/>
    </source>
</evidence>
<dbReference type="EMBL" id="JAVRRT010000002">
    <property type="protein sequence ID" value="KAK5174580.1"/>
    <property type="molecule type" value="Genomic_DNA"/>
</dbReference>
<reference evidence="2 3" key="1">
    <citation type="submission" date="2023-08" db="EMBL/GenBank/DDBJ databases">
        <title>Black Yeasts Isolated from many extreme environments.</title>
        <authorList>
            <person name="Coleine C."/>
            <person name="Stajich J.E."/>
            <person name="Selbmann L."/>
        </authorList>
    </citation>
    <scope>NUCLEOTIDE SEQUENCE [LARGE SCALE GENOMIC DNA]</scope>
    <source>
        <strain evidence="2 3">CCFEE 5935</strain>
    </source>
</reference>